<dbReference type="Gene3D" id="1.25.40.10">
    <property type="entry name" value="Tetratricopeptide repeat domain"/>
    <property type="match status" value="1"/>
</dbReference>
<accession>B3MN88</accession>
<organism evidence="3 4">
    <name type="scientific">Drosophila ananassae</name>
    <name type="common">Fruit fly</name>
    <dbReference type="NCBI Taxonomy" id="7217"/>
    <lineage>
        <taxon>Eukaryota</taxon>
        <taxon>Metazoa</taxon>
        <taxon>Ecdysozoa</taxon>
        <taxon>Arthropoda</taxon>
        <taxon>Hexapoda</taxon>
        <taxon>Insecta</taxon>
        <taxon>Pterygota</taxon>
        <taxon>Neoptera</taxon>
        <taxon>Endopterygota</taxon>
        <taxon>Diptera</taxon>
        <taxon>Brachycera</taxon>
        <taxon>Muscomorpha</taxon>
        <taxon>Ephydroidea</taxon>
        <taxon>Drosophilidae</taxon>
        <taxon>Drosophila</taxon>
        <taxon>Sophophora</taxon>
    </lineage>
</organism>
<evidence type="ECO:0000313" key="4">
    <source>
        <dbReference type="Proteomes" id="UP000007801"/>
    </source>
</evidence>
<dbReference type="GO" id="GO:0060271">
    <property type="term" value="P:cilium assembly"/>
    <property type="evidence" value="ECO:0007669"/>
    <property type="project" value="TreeGrafter"/>
</dbReference>
<dbReference type="KEGG" id="dan:6497973"/>
<dbReference type="STRING" id="7217.B3MN88"/>
<dbReference type="InterPro" id="IPR052628">
    <property type="entry name" value="CFAP70"/>
</dbReference>
<dbReference type="EMBL" id="CH902620">
    <property type="protein sequence ID" value="EDV31045.1"/>
    <property type="molecule type" value="Genomic_DNA"/>
</dbReference>
<evidence type="ECO:0000256" key="2">
    <source>
        <dbReference type="ARBA" id="ARBA00022803"/>
    </source>
</evidence>
<dbReference type="OMA" id="FCCAVQN"/>
<dbReference type="GeneID" id="6497973"/>
<protein>
    <submittedName>
        <fullName evidence="3">Uncharacterized protein, isoform A</fullName>
    </submittedName>
</protein>
<dbReference type="HOGENOM" id="CLU_011009_0_0_1"/>
<dbReference type="OrthoDB" id="10262375at2759"/>
<dbReference type="PANTHER" id="PTHR44314:SF1">
    <property type="entry name" value="CILIA- AND FLAGELLA-ASSOCIATED PROTEIN 70"/>
    <property type="match status" value="1"/>
</dbReference>
<dbReference type="FunCoup" id="B3MN88">
    <property type="interactions" value="14"/>
</dbReference>
<dbReference type="GO" id="GO:0031514">
    <property type="term" value="C:motile cilium"/>
    <property type="evidence" value="ECO:0007669"/>
    <property type="project" value="TreeGrafter"/>
</dbReference>
<dbReference type="GO" id="GO:0003341">
    <property type="term" value="P:cilium movement"/>
    <property type="evidence" value="ECO:0007669"/>
    <property type="project" value="TreeGrafter"/>
</dbReference>
<keyword evidence="2" id="KW-0802">TPR repeat</keyword>
<name>B3MN88_DROAN</name>
<evidence type="ECO:0000256" key="1">
    <source>
        <dbReference type="ARBA" id="ARBA00022737"/>
    </source>
</evidence>
<proteinExistence type="predicted"/>
<reference evidence="3 4" key="1">
    <citation type="journal article" date="2007" name="Nature">
        <title>Evolution of genes and genomes on the Drosophila phylogeny.</title>
        <authorList>
            <consortium name="Drosophila 12 Genomes Consortium"/>
            <person name="Clark A.G."/>
            <person name="Eisen M.B."/>
            <person name="Smith D.R."/>
            <person name="Bergman C.M."/>
            <person name="Oliver B."/>
            <person name="Markow T.A."/>
            <person name="Kaufman T.C."/>
            <person name="Kellis M."/>
            <person name="Gelbart W."/>
            <person name="Iyer V.N."/>
            <person name="Pollard D.A."/>
            <person name="Sackton T.B."/>
            <person name="Larracuente A.M."/>
            <person name="Singh N.D."/>
            <person name="Abad J.P."/>
            <person name="Abt D.N."/>
            <person name="Adryan B."/>
            <person name="Aguade M."/>
            <person name="Akashi H."/>
            <person name="Anderson W.W."/>
            <person name="Aquadro C.F."/>
            <person name="Ardell D.H."/>
            <person name="Arguello R."/>
            <person name="Artieri C.G."/>
            <person name="Barbash D.A."/>
            <person name="Barker D."/>
            <person name="Barsanti P."/>
            <person name="Batterham P."/>
            <person name="Batzoglou S."/>
            <person name="Begun D."/>
            <person name="Bhutkar A."/>
            <person name="Blanco E."/>
            <person name="Bosak S.A."/>
            <person name="Bradley R.K."/>
            <person name="Brand A.D."/>
            <person name="Brent M.R."/>
            <person name="Brooks A.N."/>
            <person name="Brown R.H."/>
            <person name="Butlin R.K."/>
            <person name="Caggese C."/>
            <person name="Calvi B.R."/>
            <person name="Bernardo de Carvalho A."/>
            <person name="Caspi A."/>
            <person name="Castrezana S."/>
            <person name="Celniker S.E."/>
            <person name="Chang J.L."/>
            <person name="Chapple C."/>
            <person name="Chatterji S."/>
            <person name="Chinwalla A."/>
            <person name="Civetta A."/>
            <person name="Clifton S.W."/>
            <person name="Comeron J.M."/>
            <person name="Costello J.C."/>
            <person name="Coyne J.A."/>
            <person name="Daub J."/>
            <person name="David R.G."/>
            <person name="Delcher A.L."/>
            <person name="Delehaunty K."/>
            <person name="Do C.B."/>
            <person name="Ebling H."/>
            <person name="Edwards K."/>
            <person name="Eickbush T."/>
            <person name="Evans J.D."/>
            <person name="Filipski A."/>
            <person name="Findeiss S."/>
            <person name="Freyhult E."/>
            <person name="Fulton L."/>
            <person name="Fulton R."/>
            <person name="Garcia A.C."/>
            <person name="Gardiner A."/>
            <person name="Garfield D.A."/>
            <person name="Garvin B.E."/>
            <person name="Gibson G."/>
            <person name="Gilbert D."/>
            <person name="Gnerre S."/>
            <person name="Godfrey J."/>
            <person name="Good R."/>
            <person name="Gotea V."/>
            <person name="Gravely B."/>
            <person name="Greenberg A.J."/>
            <person name="Griffiths-Jones S."/>
            <person name="Gross S."/>
            <person name="Guigo R."/>
            <person name="Gustafson E.A."/>
            <person name="Haerty W."/>
            <person name="Hahn M.W."/>
            <person name="Halligan D.L."/>
            <person name="Halpern A.L."/>
            <person name="Halter G.M."/>
            <person name="Han M.V."/>
            <person name="Heger A."/>
            <person name="Hillier L."/>
            <person name="Hinrichs A.S."/>
            <person name="Holmes I."/>
            <person name="Hoskins R.A."/>
            <person name="Hubisz M.J."/>
            <person name="Hultmark D."/>
            <person name="Huntley M.A."/>
            <person name="Jaffe D.B."/>
            <person name="Jagadeeshan S."/>
            <person name="Jeck W.R."/>
            <person name="Johnson J."/>
            <person name="Jones C.D."/>
            <person name="Jordan W.C."/>
            <person name="Karpen G.H."/>
            <person name="Kataoka E."/>
            <person name="Keightley P.D."/>
            <person name="Kheradpour P."/>
            <person name="Kirkness E.F."/>
            <person name="Koerich L.B."/>
            <person name="Kristiansen K."/>
            <person name="Kudrna D."/>
            <person name="Kulathinal R.J."/>
            <person name="Kumar S."/>
            <person name="Kwok R."/>
            <person name="Lander E."/>
            <person name="Langley C.H."/>
            <person name="Lapoint R."/>
            <person name="Lazzaro B.P."/>
            <person name="Lee S.J."/>
            <person name="Levesque L."/>
            <person name="Li R."/>
            <person name="Lin C.F."/>
            <person name="Lin M.F."/>
            <person name="Lindblad-Toh K."/>
            <person name="Llopart A."/>
            <person name="Long M."/>
            <person name="Low L."/>
            <person name="Lozovsky E."/>
            <person name="Lu J."/>
            <person name="Luo M."/>
            <person name="Machado C.A."/>
            <person name="Makalowski W."/>
            <person name="Marzo M."/>
            <person name="Matsuda M."/>
            <person name="Matzkin L."/>
            <person name="McAllister B."/>
            <person name="McBride C.S."/>
            <person name="McKernan B."/>
            <person name="McKernan K."/>
            <person name="Mendez-Lago M."/>
            <person name="Minx P."/>
            <person name="Mollenhauer M.U."/>
            <person name="Montooth K."/>
            <person name="Mount S.M."/>
            <person name="Mu X."/>
            <person name="Myers E."/>
            <person name="Negre B."/>
            <person name="Newfeld S."/>
            <person name="Nielsen R."/>
            <person name="Noor M.A."/>
            <person name="O'Grady P."/>
            <person name="Pachter L."/>
            <person name="Papaceit M."/>
            <person name="Parisi M.J."/>
            <person name="Parisi M."/>
            <person name="Parts L."/>
            <person name="Pedersen J.S."/>
            <person name="Pesole G."/>
            <person name="Phillippy A.M."/>
            <person name="Ponting C.P."/>
            <person name="Pop M."/>
            <person name="Porcelli D."/>
            <person name="Powell J.R."/>
            <person name="Prohaska S."/>
            <person name="Pruitt K."/>
            <person name="Puig M."/>
            <person name="Quesneville H."/>
            <person name="Ram K.R."/>
            <person name="Rand D."/>
            <person name="Rasmussen M.D."/>
            <person name="Reed L.K."/>
            <person name="Reenan R."/>
            <person name="Reily A."/>
            <person name="Remington K.A."/>
            <person name="Rieger T.T."/>
            <person name="Ritchie M.G."/>
            <person name="Robin C."/>
            <person name="Rogers Y.H."/>
            <person name="Rohde C."/>
            <person name="Rozas J."/>
            <person name="Rubenfield M.J."/>
            <person name="Ruiz A."/>
            <person name="Russo S."/>
            <person name="Salzberg S.L."/>
            <person name="Sanchez-Gracia A."/>
            <person name="Saranga D.J."/>
            <person name="Sato H."/>
            <person name="Schaeffer S.W."/>
            <person name="Schatz M.C."/>
            <person name="Schlenke T."/>
            <person name="Schwartz R."/>
            <person name="Segarra C."/>
            <person name="Singh R.S."/>
            <person name="Sirot L."/>
            <person name="Sirota M."/>
            <person name="Sisneros N.B."/>
            <person name="Smith C.D."/>
            <person name="Smith T.F."/>
            <person name="Spieth J."/>
            <person name="Stage D.E."/>
            <person name="Stark A."/>
            <person name="Stephan W."/>
            <person name="Strausberg R.L."/>
            <person name="Strempel S."/>
            <person name="Sturgill D."/>
            <person name="Sutton G."/>
            <person name="Sutton G.G."/>
            <person name="Tao W."/>
            <person name="Teichmann S."/>
            <person name="Tobari Y.N."/>
            <person name="Tomimura Y."/>
            <person name="Tsolas J.M."/>
            <person name="Valente V.L."/>
            <person name="Venter E."/>
            <person name="Venter J.C."/>
            <person name="Vicario S."/>
            <person name="Vieira F.G."/>
            <person name="Vilella A.J."/>
            <person name="Villasante A."/>
            <person name="Walenz B."/>
            <person name="Wang J."/>
            <person name="Wasserman M."/>
            <person name="Watts T."/>
            <person name="Wilson D."/>
            <person name="Wilson R.K."/>
            <person name="Wing R.A."/>
            <person name="Wolfner M.F."/>
            <person name="Wong A."/>
            <person name="Wong G.K."/>
            <person name="Wu C.I."/>
            <person name="Wu G."/>
            <person name="Yamamoto D."/>
            <person name="Yang H.P."/>
            <person name="Yang S.P."/>
            <person name="Yorke J.A."/>
            <person name="Yoshida K."/>
            <person name="Zdobnov E."/>
            <person name="Zhang P."/>
            <person name="Zhang Y."/>
            <person name="Zimin A.V."/>
            <person name="Baldwin J."/>
            <person name="Abdouelleil A."/>
            <person name="Abdulkadir J."/>
            <person name="Abebe A."/>
            <person name="Abera B."/>
            <person name="Abreu J."/>
            <person name="Acer S.C."/>
            <person name="Aftuck L."/>
            <person name="Alexander A."/>
            <person name="An P."/>
            <person name="Anderson E."/>
            <person name="Anderson S."/>
            <person name="Arachi H."/>
            <person name="Azer M."/>
            <person name="Bachantsang P."/>
            <person name="Barry A."/>
            <person name="Bayul T."/>
            <person name="Berlin A."/>
            <person name="Bessette D."/>
            <person name="Bloom T."/>
            <person name="Blye J."/>
            <person name="Boguslavskiy L."/>
            <person name="Bonnet C."/>
            <person name="Boukhgalter B."/>
            <person name="Bourzgui I."/>
            <person name="Brown A."/>
            <person name="Cahill P."/>
            <person name="Channer S."/>
            <person name="Cheshatsang Y."/>
            <person name="Chuda L."/>
            <person name="Citroen M."/>
            <person name="Collymore A."/>
            <person name="Cooke P."/>
            <person name="Costello M."/>
            <person name="D'Aco K."/>
            <person name="Daza R."/>
            <person name="De Haan G."/>
            <person name="DeGray S."/>
            <person name="DeMaso C."/>
            <person name="Dhargay N."/>
            <person name="Dooley K."/>
            <person name="Dooley E."/>
            <person name="Doricent M."/>
            <person name="Dorje P."/>
            <person name="Dorjee K."/>
            <person name="Dupes A."/>
            <person name="Elong R."/>
            <person name="Falk J."/>
            <person name="Farina A."/>
            <person name="Faro S."/>
            <person name="Ferguson D."/>
            <person name="Fisher S."/>
            <person name="Foley C.D."/>
            <person name="Franke A."/>
            <person name="Friedrich D."/>
            <person name="Gadbois L."/>
            <person name="Gearin G."/>
            <person name="Gearin C.R."/>
            <person name="Giannoukos G."/>
            <person name="Goode T."/>
            <person name="Graham J."/>
            <person name="Grandbois E."/>
            <person name="Grewal S."/>
            <person name="Gyaltsen K."/>
            <person name="Hafez N."/>
            <person name="Hagos B."/>
            <person name="Hall J."/>
            <person name="Henson C."/>
            <person name="Hollinger A."/>
            <person name="Honan T."/>
            <person name="Huard M.D."/>
            <person name="Hughes L."/>
            <person name="Hurhula B."/>
            <person name="Husby M.E."/>
            <person name="Kamat A."/>
            <person name="Kanga B."/>
            <person name="Kashin S."/>
            <person name="Khazanovich D."/>
            <person name="Kisner P."/>
            <person name="Lance K."/>
            <person name="Lara M."/>
            <person name="Lee W."/>
            <person name="Lennon N."/>
            <person name="Letendre F."/>
            <person name="LeVine R."/>
            <person name="Lipovsky A."/>
            <person name="Liu X."/>
            <person name="Liu J."/>
            <person name="Liu S."/>
            <person name="Lokyitsang T."/>
            <person name="Lokyitsang Y."/>
            <person name="Lubonja R."/>
            <person name="Lui A."/>
            <person name="MacDonald P."/>
            <person name="Magnisalis V."/>
            <person name="Maru K."/>
            <person name="Matthews C."/>
            <person name="McCusker W."/>
            <person name="McDonough S."/>
            <person name="Mehta T."/>
            <person name="Meldrim J."/>
            <person name="Meneus L."/>
            <person name="Mihai O."/>
            <person name="Mihalev A."/>
            <person name="Mihova T."/>
            <person name="Mittelman R."/>
            <person name="Mlenga V."/>
            <person name="Montmayeur A."/>
            <person name="Mulrain L."/>
            <person name="Navidi A."/>
            <person name="Naylor J."/>
            <person name="Negash T."/>
            <person name="Nguyen T."/>
            <person name="Nguyen N."/>
            <person name="Nicol R."/>
            <person name="Norbu C."/>
            <person name="Norbu N."/>
            <person name="Novod N."/>
            <person name="O'Neill B."/>
            <person name="Osman S."/>
            <person name="Markiewicz E."/>
            <person name="Oyono O.L."/>
            <person name="Patti C."/>
            <person name="Phunkhang P."/>
            <person name="Pierre F."/>
            <person name="Priest M."/>
            <person name="Raghuraman S."/>
            <person name="Rege F."/>
            <person name="Reyes R."/>
            <person name="Rise C."/>
            <person name="Rogov P."/>
            <person name="Ross K."/>
            <person name="Ryan E."/>
            <person name="Settipalli S."/>
            <person name="Shea T."/>
            <person name="Sherpa N."/>
            <person name="Shi L."/>
            <person name="Shih D."/>
            <person name="Sparrow T."/>
            <person name="Spaulding J."/>
            <person name="Stalker J."/>
            <person name="Stange-Thomann N."/>
            <person name="Stavropoulos S."/>
            <person name="Stone C."/>
            <person name="Strader C."/>
            <person name="Tesfaye S."/>
            <person name="Thomson T."/>
            <person name="Thoulutsang Y."/>
            <person name="Thoulutsang D."/>
            <person name="Topham K."/>
            <person name="Topping I."/>
            <person name="Tsamla T."/>
            <person name="Vassiliev H."/>
            <person name="Vo A."/>
            <person name="Wangchuk T."/>
            <person name="Wangdi T."/>
            <person name="Weiand M."/>
            <person name="Wilkinson J."/>
            <person name="Wilson A."/>
            <person name="Yadav S."/>
            <person name="Young G."/>
            <person name="Yu Q."/>
            <person name="Zembek L."/>
            <person name="Zhong D."/>
            <person name="Zimmer A."/>
            <person name="Zwirko Z."/>
            <person name="Jaffe D.B."/>
            <person name="Alvarez P."/>
            <person name="Brockman W."/>
            <person name="Butler J."/>
            <person name="Chin C."/>
            <person name="Gnerre S."/>
            <person name="Grabherr M."/>
            <person name="Kleber M."/>
            <person name="Mauceli E."/>
            <person name="MacCallum I."/>
        </authorList>
    </citation>
    <scope>NUCLEOTIDE SEQUENCE [LARGE SCALE GENOMIC DNA]</scope>
    <source>
        <strain evidence="4">Tucson 14024-0371.13</strain>
    </source>
</reference>
<keyword evidence="1" id="KW-0677">Repeat</keyword>
<evidence type="ECO:0000313" key="3">
    <source>
        <dbReference type="EMBL" id="EDV31045.1"/>
    </source>
</evidence>
<dbReference type="InParanoid" id="B3MN88"/>
<dbReference type="eggNOG" id="ENOG502QSJ2">
    <property type="taxonomic scope" value="Eukaryota"/>
</dbReference>
<dbReference type="SUPFAM" id="SSF48452">
    <property type="entry name" value="TPR-like"/>
    <property type="match status" value="1"/>
</dbReference>
<gene>
    <name evidence="3" type="primary">Dana\GF15160</name>
    <name evidence="3" type="synonym">dana_GLEANR_15926</name>
    <name evidence="3" type="ORF">GF15160</name>
</gene>
<dbReference type="InterPro" id="IPR011990">
    <property type="entry name" value="TPR-like_helical_dom_sf"/>
</dbReference>
<dbReference type="AlphaFoldDB" id="B3MN88"/>
<dbReference type="GO" id="GO:0070062">
    <property type="term" value="C:extracellular exosome"/>
    <property type="evidence" value="ECO:0007669"/>
    <property type="project" value="TreeGrafter"/>
</dbReference>
<dbReference type="PANTHER" id="PTHR44314">
    <property type="entry name" value="CILIA- AND FLAGELLA-ASSOCIATED PROTEIN 70"/>
    <property type="match status" value="1"/>
</dbReference>
<dbReference type="Proteomes" id="UP000007801">
    <property type="component" value="Unassembled WGS sequence"/>
</dbReference>
<keyword evidence="4" id="KW-1185">Reference proteome</keyword>
<dbReference type="PhylomeDB" id="B3MN88"/>
<sequence length="1027" mass="118067">MPPKKGKKGKEAEPKKIGPQPPNVFLYIQLAGISRLPTTRHPLEIHISQGGSLIVKCTEHYNTDGIIPQWEFDTRPTFTLIFQQDNVDRINHAADNPLLVELFMRVTPFRSIFGVDGAYGEEEGEEEEDGDKIGISSNSSTPVEVIIKNIDRHHNSVPEQFTSRVTVKMVLLCVGYLDVIKLFGHSRSMVREQLYLYPMPDVEESLRSTVHTEWHLYTLLPIAKQLTFTNMSFVTFESIYNLREEYILDASSMRVVISFRSRIPGDRNDMNVPLCDFEYLERLCIAQQPLHHVFESFRRAVQPSNVTGLKSTMEVETYRLFDELLCTDGMTVDFSDIDQGGDDALVCNSFHRFILTQKMADILSYAITCQQYVLAVEVFQTIGYTKPQKVFQGILDPSIMAYPGVQNMRFAVQLDYMGKLRPPPKRQGTVSIASSQRTENNVSRPPTFAIIKLCLLAPIGEIYKELQVFRDSFIRQNRLLFCDHPLVPQVGIPLEEIQADSFARFDKFIRDCIIFIIQKRVNKIEDRKQHFCCAVQNLANILMKVIGSVYNTRTPTSTNVDFSNLCAVAYNDLEPRVHALVEQAENDGFETFGGGRAEQSDRIMDYLNTIKLLRAVGDTRTAALFLDKAKTENPSDERFNFYMLILHMEFGNYDLAKEYYGQSHLANHYEYYTNWIKLYLNYYDSRANPETEADCTECLLRSITSFAERNLRQPDAWILLYCYYKLFRYEPGCAYARWRFEDNQGHNRPTSPTAPHSLWGLFLAINPNIPSKRGQLFFEVFKMFVRLGLYEFAQVVFGAIENICAESDRYMVKTQLAIFLNQLDYDFELSSYDFGEGLEADRAAAMNAQVNGNVEYYRGRKQEAALYYQVCLTLPPFEENERDPFELGKLRLGYISYEMGDNYKCIEALNNPFSGKMTTLVADYLMGKSYYKRDHLEVALHCFAKCTTAETHVPNVWGFLALLNLRMGQNYKAIECWKYAKIEPDRSIDDEMIFTELDAINVDTIDLFIDVPCQSAEDFVEEAGSIN</sequence>